<keyword evidence="3 7" id="KW-0812">Transmembrane</keyword>
<evidence type="ECO:0000313" key="10">
    <source>
        <dbReference type="EMBL" id="GLQ90897.1"/>
    </source>
</evidence>
<dbReference type="Pfam" id="PF02687">
    <property type="entry name" value="FtsX"/>
    <property type="match status" value="1"/>
</dbReference>
<dbReference type="EMBL" id="BSOA01000052">
    <property type="protein sequence ID" value="GLQ90897.1"/>
    <property type="molecule type" value="Genomic_DNA"/>
</dbReference>
<feature type="transmembrane region" description="Helical" evidence="7">
    <location>
        <begin position="778"/>
        <end position="800"/>
    </location>
</feature>
<evidence type="ECO:0000259" key="8">
    <source>
        <dbReference type="Pfam" id="PF02687"/>
    </source>
</evidence>
<evidence type="ECO:0000256" key="5">
    <source>
        <dbReference type="ARBA" id="ARBA00023136"/>
    </source>
</evidence>
<dbReference type="PANTHER" id="PTHR30572:SF4">
    <property type="entry name" value="ABC TRANSPORTER PERMEASE YTRF"/>
    <property type="match status" value="1"/>
</dbReference>
<feature type="transmembrane region" description="Helical" evidence="7">
    <location>
        <begin position="269"/>
        <end position="288"/>
    </location>
</feature>
<dbReference type="RefSeq" id="WP_284334312.1">
    <property type="nucleotide sequence ID" value="NZ_BSOA01000052.1"/>
</dbReference>
<reference evidence="11" key="1">
    <citation type="journal article" date="2019" name="Int. J. Syst. Evol. Microbiol.">
        <title>The Global Catalogue of Microorganisms (GCM) 10K type strain sequencing project: providing services to taxonomists for standard genome sequencing and annotation.</title>
        <authorList>
            <consortium name="The Broad Institute Genomics Platform"/>
            <consortium name="The Broad Institute Genome Sequencing Center for Infectious Disease"/>
            <person name="Wu L."/>
            <person name="Ma J."/>
        </authorList>
    </citation>
    <scope>NUCLEOTIDE SEQUENCE [LARGE SCALE GENOMIC DNA]</scope>
    <source>
        <strain evidence="11">NBRC 111981</strain>
    </source>
</reference>
<keyword evidence="2" id="KW-1003">Cell membrane</keyword>
<evidence type="ECO:0000256" key="7">
    <source>
        <dbReference type="SAM" id="Phobius"/>
    </source>
</evidence>
<feature type="transmembrane region" description="Helical" evidence="7">
    <location>
        <begin position="367"/>
        <end position="387"/>
    </location>
</feature>
<evidence type="ECO:0000256" key="3">
    <source>
        <dbReference type="ARBA" id="ARBA00022692"/>
    </source>
</evidence>
<comment type="similarity">
    <text evidence="6">Belongs to the ABC-4 integral membrane protein family.</text>
</comment>
<evidence type="ECO:0000256" key="6">
    <source>
        <dbReference type="ARBA" id="ARBA00038076"/>
    </source>
</evidence>
<dbReference type="InterPro" id="IPR017800">
    <property type="entry name" value="ADOP"/>
</dbReference>
<feature type="transmembrane region" description="Helical" evidence="7">
    <location>
        <begin position="687"/>
        <end position="709"/>
    </location>
</feature>
<dbReference type="NCBIfam" id="TIGR03434">
    <property type="entry name" value="ADOP"/>
    <property type="match status" value="1"/>
</dbReference>
<evidence type="ECO:0000256" key="2">
    <source>
        <dbReference type="ARBA" id="ARBA00022475"/>
    </source>
</evidence>
<evidence type="ECO:0008006" key="12">
    <source>
        <dbReference type="Google" id="ProtNLM"/>
    </source>
</evidence>
<feature type="domain" description="MacB-like periplasmic core" evidence="9">
    <location>
        <begin position="422"/>
        <end position="623"/>
    </location>
</feature>
<comment type="subcellular location">
    <subcellularLocation>
        <location evidence="1">Cell membrane</location>
        <topology evidence="1">Multi-pass membrane protein</topology>
    </subcellularLocation>
</comment>
<name>A0ABQ5XHR5_9GAMM</name>
<feature type="transmembrane region" description="Helical" evidence="7">
    <location>
        <begin position="20"/>
        <end position="43"/>
    </location>
</feature>
<feature type="domain" description="ABC3 transporter permease C-terminal" evidence="8">
    <location>
        <begin position="692"/>
        <end position="806"/>
    </location>
</feature>
<gene>
    <name evidence="10" type="ORF">GCM10007898_44730</name>
</gene>
<feature type="transmembrane region" description="Helical" evidence="7">
    <location>
        <begin position="326"/>
        <end position="346"/>
    </location>
</feature>
<keyword evidence="4 7" id="KW-1133">Transmembrane helix</keyword>
<evidence type="ECO:0000259" key="9">
    <source>
        <dbReference type="Pfam" id="PF12704"/>
    </source>
</evidence>
<feature type="domain" description="MacB-like periplasmic core" evidence="9">
    <location>
        <begin position="24"/>
        <end position="231"/>
    </location>
</feature>
<dbReference type="InterPro" id="IPR003838">
    <property type="entry name" value="ABC3_permease_C"/>
</dbReference>
<keyword evidence="5 7" id="KW-0472">Membrane</keyword>
<dbReference type="Proteomes" id="UP001156627">
    <property type="component" value="Unassembled WGS sequence"/>
</dbReference>
<feature type="transmembrane region" description="Helical" evidence="7">
    <location>
        <begin position="742"/>
        <end position="766"/>
    </location>
</feature>
<sequence length="814" mass="86594">MSIWLWEIWQSWRAMLRRPGFLLLASGVLALGIGASVAVYVLIDSVLLRPLPYPQASRLVALGRQKMGTAWWASPFQYQHMAGMQGVASLGFIDGFMRSANVAGDGVPELVPMQHIDHSLLPTLGVTPQLGRNFSVNEDRPNGPKVVLLNHGFWMRRYGGRMDIVGHTLSIEGITHTIIGVLPRDSGLRESDILLPMALPADVSNDGSNYRVIARLASGVGVAAVSAQLDARMHQLYAAQSGWEADYMKTQRYVASDLQTATRVHARPVLMMFLASAALVLLIAWGNLANLLLLRGLSRYHDVAVRSALGAMGWRRALPLLAEGSLIGLLGSAAGVILAMIGLRALKGLIPADWLTGTRLSIEGSTVVMAMGFGMTAALLAAALGIWRSMRSVSMEALREGGRTGPGRQGGWLGRALVVVQVALAATLLSAAGLFLHALYDAARMPLGFSSDHVLTFDLAPLEGKYADSASVQALVQRLQERLWGLPGVEQVAATTALPAGDITQAFYFGDVHAPGGEPVANTPLFRAASPEFFAAFGIAARRGRVFQGTDGKGGEPVAIVNQALADSLYGGDALGKTLIVDAPDEQFPRISVRIVGVIDNISPFGPLSAKEGLFYLPMRQIPDALLALYRTVNPLRFVLRVHGNPDSYGKVVKAAVAEVAADQPIASMRSMQSVVHETTAETRLNLLLVGLFAALALLLAAAGMYAVMSVAVAMRVQEFGVRMALGAAPARLTYSVLRDGVWQLAAGFIAGAGLAFLLAGVMRAVVAGIHHALFDPLVLVTACVVLVVSGLLACLQPAWRAGRVHPMQALRGD</sequence>
<protein>
    <recommendedName>
        <fullName evidence="12">Permease</fullName>
    </recommendedName>
</protein>
<dbReference type="InterPro" id="IPR025857">
    <property type="entry name" value="MacB_PCD"/>
</dbReference>
<dbReference type="Pfam" id="PF12704">
    <property type="entry name" value="MacB_PCD"/>
    <property type="match status" value="2"/>
</dbReference>
<keyword evidence="11" id="KW-1185">Reference proteome</keyword>
<dbReference type="InterPro" id="IPR050250">
    <property type="entry name" value="Macrolide_Exporter_MacB"/>
</dbReference>
<evidence type="ECO:0000256" key="4">
    <source>
        <dbReference type="ARBA" id="ARBA00022989"/>
    </source>
</evidence>
<accession>A0ABQ5XHR5</accession>
<comment type="caution">
    <text evidence="10">The sequence shown here is derived from an EMBL/GenBank/DDBJ whole genome shotgun (WGS) entry which is preliminary data.</text>
</comment>
<evidence type="ECO:0000313" key="11">
    <source>
        <dbReference type="Proteomes" id="UP001156627"/>
    </source>
</evidence>
<evidence type="ECO:0000256" key="1">
    <source>
        <dbReference type="ARBA" id="ARBA00004651"/>
    </source>
</evidence>
<feature type="transmembrane region" description="Helical" evidence="7">
    <location>
        <begin position="416"/>
        <end position="440"/>
    </location>
</feature>
<proteinExistence type="inferred from homology"/>
<organism evidence="10 11">
    <name type="scientific">Dyella flagellata</name>
    <dbReference type="NCBI Taxonomy" id="1867833"/>
    <lineage>
        <taxon>Bacteria</taxon>
        <taxon>Pseudomonadati</taxon>
        <taxon>Pseudomonadota</taxon>
        <taxon>Gammaproteobacteria</taxon>
        <taxon>Lysobacterales</taxon>
        <taxon>Rhodanobacteraceae</taxon>
        <taxon>Dyella</taxon>
    </lineage>
</organism>
<dbReference type="PANTHER" id="PTHR30572">
    <property type="entry name" value="MEMBRANE COMPONENT OF TRANSPORTER-RELATED"/>
    <property type="match status" value="1"/>
</dbReference>